<protein>
    <submittedName>
        <fullName evidence="2">Uncharacterized protein</fullName>
    </submittedName>
</protein>
<proteinExistence type="predicted"/>
<dbReference type="Proteomes" id="UP000317315">
    <property type="component" value="Unassembled WGS sequence"/>
</dbReference>
<gene>
    <name evidence="2" type="ORF">SAMN06269117_10322</name>
</gene>
<dbReference type="RefSeq" id="WP_185954198.1">
    <property type="nucleotide sequence ID" value="NZ_FXTM01000003.1"/>
</dbReference>
<dbReference type="EMBL" id="FXTM01000003">
    <property type="protein sequence ID" value="SMO39874.1"/>
    <property type="molecule type" value="Genomic_DNA"/>
</dbReference>
<accession>A0A521AYG8</accession>
<keyword evidence="1" id="KW-0472">Membrane</keyword>
<reference evidence="2 3" key="1">
    <citation type="submission" date="2017-05" db="EMBL/GenBank/DDBJ databases">
        <authorList>
            <person name="Varghese N."/>
            <person name="Submissions S."/>
        </authorList>
    </citation>
    <scope>NUCLEOTIDE SEQUENCE [LARGE SCALE GENOMIC DNA]</scope>
    <source>
        <strain evidence="2 3">DSM 16304</strain>
    </source>
</reference>
<organism evidence="2 3">
    <name type="scientific">Balnearium lithotrophicum</name>
    <dbReference type="NCBI Taxonomy" id="223788"/>
    <lineage>
        <taxon>Bacteria</taxon>
        <taxon>Pseudomonadati</taxon>
        <taxon>Aquificota</taxon>
        <taxon>Aquificia</taxon>
        <taxon>Desulfurobacteriales</taxon>
        <taxon>Desulfurobacteriaceae</taxon>
        <taxon>Balnearium</taxon>
    </lineage>
</organism>
<dbReference type="AlphaFoldDB" id="A0A521AYG8"/>
<keyword evidence="3" id="KW-1185">Reference proteome</keyword>
<keyword evidence="1" id="KW-1133">Transmembrane helix</keyword>
<evidence type="ECO:0000313" key="3">
    <source>
        <dbReference type="Proteomes" id="UP000317315"/>
    </source>
</evidence>
<evidence type="ECO:0000256" key="1">
    <source>
        <dbReference type="SAM" id="Phobius"/>
    </source>
</evidence>
<name>A0A521AYG8_9BACT</name>
<evidence type="ECO:0000313" key="2">
    <source>
        <dbReference type="EMBL" id="SMO39874.1"/>
    </source>
</evidence>
<keyword evidence="1" id="KW-0812">Transmembrane</keyword>
<sequence length="56" mass="6443">MGAGKELFMKDPIFTVFYILGYVYMLGALLAGLYITYDWWKEKKKKGEGNNGSDNR</sequence>
<feature type="transmembrane region" description="Helical" evidence="1">
    <location>
        <begin position="12"/>
        <end position="37"/>
    </location>
</feature>